<dbReference type="RefSeq" id="WP_151057311.1">
    <property type="nucleotide sequence ID" value="NZ_CP044222.1"/>
</dbReference>
<organism evidence="2 3">
    <name type="scientific">Nitrincola iocasae</name>
    <dbReference type="NCBI Taxonomy" id="2614693"/>
    <lineage>
        <taxon>Bacteria</taxon>
        <taxon>Pseudomonadati</taxon>
        <taxon>Pseudomonadota</taxon>
        <taxon>Gammaproteobacteria</taxon>
        <taxon>Oceanospirillales</taxon>
        <taxon>Oceanospirillaceae</taxon>
        <taxon>Nitrincola</taxon>
    </lineage>
</organism>
<keyword evidence="3" id="KW-1185">Reference proteome</keyword>
<feature type="transmembrane region" description="Helical" evidence="1">
    <location>
        <begin position="55"/>
        <end position="78"/>
    </location>
</feature>
<sequence length="95" mass="10446">MKPSMHPLRQYLRKRADQPRENFMLLLSGFGIFMLGLLTIGIAQFLLPGSLMAELVALFGLVLLGGGIILAAIGYLSLSVLRILRFLDSDNDKPS</sequence>
<keyword evidence="1" id="KW-0472">Membrane</keyword>
<evidence type="ECO:0000256" key="1">
    <source>
        <dbReference type="SAM" id="Phobius"/>
    </source>
</evidence>
<reference evidence="2 3" key="1">
    <citation type="submission" date="2019-09" db="EMBL/GenBank/DDBJ databases">
        <title>Nitrincola iocasae sp. nov., a bacterium isolated from the sediment collected at a cold seep field in South China Sea.</title>
        <authorList>
            <person name="Zhang H."/>
            <person name="Wang H."/>
            <person name="Li C."/>
        </authorList>
    </citation>
    <scope>NUCLEOTIDE SEQUENCE [LARGE SCALE GENOMIC DNA]</scope>
    <source>
        <strain evidence="2 3">KXZD1103</strain>
    </source>
</reference>
<dbReference type="AlphaFoldDB" id="A0A5J6LH04"/>
<feature type="transmembrane region" description="Helical" evidence="1">
    <location>
        <begin position="21"/>
        <end position="43"/>
    </location>
</feature>
<dbReference type="KEGG" id="nik:F5I99_14800"/>
<accession>A0A5J6LH04</accession>
<protein>
    <submittedName>
        <fullName evidence="2">Uncharacterized protein</fullName>
    </submittedName>
</protein>
<gene>
    <name evidence="2" type="ORF">F5I99_14800</name>
</gene>
<dbReference type="EMBL" id="CP044222">
    <property type="protein sequence ID" value="QEW07663.1"/>
    <property type="molecule type" value="Genomic_DNA"/>
</dbReference>
<keyword evidence="1" id="KW-0812">Transmembrane</keyword>
<evidence type="ECO:0000313" key="2">
    <source>
        <dbReference type="EMBL" id="QEW07663.1"/>
    </source>
</evidence>
<keyword evidence="1" id="KW-1133">Transmembrane helix</keyword>
<dbReference type="Proteomes" id="UP000325606">
    <property type="component" value="Chromosome"/>
</dbReference>
<evidence type="ECO:0000313" key="3">
    <source>
        <dbReference type="Proteomes" id="UP000325606"/>
    </source>
</evidence>
<name>A0A5J6LH04_9GAMM</name>
<proteinExistence type="predicted"/>